<evidence type="ECO:0000256" key="6">
    <source>
        <dbReference type="SAM" id="MobiDB-lite"/>
    </source>
</evidence>
<accession>A0A1Q5SYY8</accession>
<organism evidence="7 8">
    <name type="scientific">Penicillium subrubescens</name>
    <dbReference type="NCBI Taxonomy" id="1316194"/>
    <lineage>
        <taxon>Eukaryota</taxon>
        <taxon>Fungi</taxon>
        <taxon>Dikarya</taxon>
        <taxon>Ascomycota</taxon>
        <taxon>Pezizomycotina</taxon>
        <taxon>Eurotiomycetes</taxon>
        <taxon>Eurotiomycetidae</taxon>
        <taxon>Eurotiales</taxon>
        <taxon>Aspergillaceae</taxon>
        <taxon>Penicillium</taxon>
    </lineage>
</organism>
<keyword evidence="4" id="KW-0804">Transcription</keyword>
<dbReference type="EMBL" id="MNBE01000725">
    <property type="protein sequence ID" value="OKO93227.1"/>
    <property type="molecule type" value="Genomic_DNA"/>
</dbReference>
<evidence type="ECO:0008006" key="9">
    <source>
        <dbReference type="Google" id="ProtNLM"/>
    </source>
</evidence>
<evidence type="ECO:0000256" key="1">
    <source>
        <dbReference type="ARBA" id="ARBA00004123"/>
    </source>
</evidence>
<keyword evidence="5" id="KW-0539">Nucleus</keyword>
<dbReference type="GO" id="GO:0000981">
    <property type="term" value="F:DNA-binding transcription factor activity, RNA polymerase II-specific"/>
    <property type="evidence" value="ECO:0007669"/>
    <property type="project" value="InterPro"/>
</dbReference>
<evidence type="ECO:0000256" key="5">
    <source>
        <dbReference type="ARBA" id="ARBA00023242"/>
    </source>
</evidence>
<dbReference type="InterPro" id="IPR050815">
    <property type="entry name" value="TF_fung"/>
</dbReference>
<dbReference type="GO" id="GO:0046872">
    <property type="term" value="F:metal ion binding"/>
    <property type="evidence" value="ECO:0007669"/>
    <property type="project" value="UniProtKB-KW"/>
</dbReference>
<evidence type="ECO:0000256" key="2">
    <source>
        <dbReference type="ARBA" id="ARBA00022723"/>
    </source>
</evidence>
<evidence type="ECO:0000313" key="8">
    <source>
        <dbReference type="Proteomes" id="UP000186955"/>
    </source>
</evidence>
<dbReference type="CDD" id="cd12148">
    <property type="entry name" value="fungal_TF_MHR"/>
    <property type="match status" value="1"/>
</dbReference>
<comment type="subcellular location">
    <subcellularLocation>
        <location evidence="1">Nucleus</location>
    </subcellularLocation>
</comment>
<sequence length="509" mass="57692">MPPRDMISKCIALYFQYCHKQPLWLFNPEDFSNLAGIPDEVIFGISSLALRYSRSHILNGQVDRQCRQYTEAAQSLISLRIARGKVNLSTMQALCLIALAEYIVNIDTPREMGVLPPQVPQETGSLSSRGGIWVYMVQLGSLWREVQNYVSHCASGYFTPPWSVESGYSIIGAHLMNLETNFPMSHRYDSARFQEQSVEELHGDRCYWSPWLYLQFTYHAVHSVINHPFLYSWRPQQSAQLAVPNTFWKTSSELALIHTTWTVRLIDMVTEKDYQLSDPSIGHLVAIATTIHLYYCRAADPALRESAQRKVETCTNFLSDLAAKWPTCDVIYQKVQALIQSAFAVSPNSSNSGSARRTISIDTELMWDILLQNSPRVPANSSGRDIFEPSFFEPLGDKQSQKVTVETEIFHHSTRTVDTSDGGQALPPYSSTVRDRRPSDGSMHEIWREGSSIAMSNGPVQGPLPRDSLGWTVPGLQNDVSFMDITRDPFYQFQDHDRPYLGVWEFGNL</sequence>
<dbReference type="PANTHER" id="PTHR47338">
    <property type="entry name" value="ZN(II)2CYS6 TRANSCRIPTION FACTOR (EUROFUNG)-RELATED"/>
    <property type="match status" value="1"/>
</dbReference>
<name>A0A1Q5SYY8_9EURO</name>
<keyword evidence="3" id="KW-0805">Transcription regulation</keyword>
<feature type="region of interest" description="Disordered" evidence="6">
    <location>
        <begin position="414"/>
        <end position="442"/>
    </location>
</feature>
<comment type="caution">
    <text evidence="7">The sequence shown here is derived from an EMBL/GenBank/DDBJ whole genome shotgun (WGS) entry which is preliminary data.</text>
</comment>
<evidence type="ECO:0000256" key="4">
    <source>
        <dbReference type="ARBA" id="ARBA00023163"/>
    </source>
</evidence>
<dbReference type="PANTHER" id="PTHR47338:SF6">
    <property type="entry name" value="ZN(II)2CYS6 TRANSCRIPTION FACTOR (EUROFUNG)"/>
    <property type="match status" value="1"/>
</dbReference>
<feature type="compositionally biased region" description="Basic and acidic residues" evidence="6">
    <location>
        <begin position="433"/>
        <end position="442"/>
    </location>
</feature>
<dbReference type="Proteomes" id="UP000186955">
    <property type="component" value="Unassembled WGS sequence"/>
</dbReference>
<dbReference type="AlphaFoldDB" id="A0A1Q5SYY8"/>
<evidence type="ECO:0000256" key="3">
    <source>
        <dbReference type="ARBA" id="ARBA00023015"/>
    </source>
</evidence>
<dbReference type="STRING" id="1316194.A0A1Q5SYY8"/>
<proteinExistence type="predicted"/>
<protein>
    <recommendedName>
        <fullName evidence="9">Transcription factor domain-containing protein</fullName>
    </recommendedName>
</protein>
<evidence type="ECO:0000313" key="7">
    <source>
        <dbReference type="EMBL" id="OKO93227.1"/>
    </source>
</evidence>
<dbReference type="GO" id="GO:0005634">
    <property type="term" value="C:nucleus"/>
    <property type="evidence" value="ECO:0007669"/>
    <property type="project" value="UniProtKB-SubCell"/>
</dbReference>
<gene>
    <name evidence="7" type="ORF">PENSUB_12290</name>
</gene>
<reference evidence="7 8" key="1">
    <citation type="submission" date="2016-10" db="EMBL/GenBank/DDBJ databases">
        <title>Genome sequence of the ascomycete fungus Penicillium subrubescens.</title>
        <authorList>
            <person name="De Vries R.P."/>
            <person name="Peng M."/>
            <person name="Dilokpimol A."/>
            <person name="Hilden K."/>
            <person name="Makela M.R."/>
            <person name="Grigoriev I."/>
            <person name="Riley R."/>
            <person name="Granchi Z."/>
        </authorList>
    </citation>
    <scope>NUCLEOTIDE SEQUENCE [LARGE SCALE GENOMIC DNA]</scope>
    <source>
        <strain evidence="7 8">CBS 132785</strain>
    </source>
</reference>
<keyword evidence="2" id="KW-0479">Metal-binding</keyword>
<keyword evidence="8" id="KW-1185">Reference proteome</keyword>